<keyword evidence="7" id="KW-1185">Reference proteome</keyword>
<proteinExistence type="predicted"/>
<feature type="binding site" evidence="2">
    <location>
        <position position="70"/>
    </location>
    <ligand>
        <name>S-adenosyl-L-methionine</name>
        <dbReference type="ChEBI" id="CHEBI:59789"/>
    </ligand>
</feature>
<feature type="domain" description="Methyltransferase" evidence="3">
    <location>
        <begin position="88"/>
        <end position="171"/>
    </location>
</feature>
<dbReference type="EMBL" id="FOME01000001">
    <property type="protein sequence ID" value="SFC34810.1"/>
    <property type="molecule type" value="Genomic_DNA"/>
</dbReference>
<dbReference type="PIRSF" id="PIRSF018249">
    <property type="entry name" value="MyrA_prd"/>
    <property type="match status" value="1"/>
</dbReference>
<dbReference type="GO" id="GO:0046872">
    <property type="term" value="F:metal ion binding"/>
    <property type="evidence" value="ECO:0007669"/>
    <property type="project" value="UniProtKB-KW"/>
</dbReference>
<dbReference type="GO" id="GO:0032259">
    <property type="term" value="P:methylation"/>
    <property type="evidence" value="ECO:0007669"/>
    <property type="project" value="UniProtKB-KW"/>
</dbReference>
<dbReference type="EMBL" id="FNVB01000004">
    <property type="protein sequence ID" value="SEG70359.1"/>
    <property type="molecule type" value="Genomic_DNA"/>
</dbReference>
<evidence type="ECO:0000313" key="5">
    <source>
        <dbReference type="EMBL" id="SEG70359.1"/>
    </source>
</evidence>
<dbReference type="Gene3D" id="3.40.50.150">
    <property type="entry name" value="Vaccinia Virus protein VP39"/>
    <property type="match status" value="1"/>
</dbReference>
<dbReference type="Pfam" id="PF21302">
    <property type="entry name" value="Zn_ribbon_RlmA"/>
    <property type="match status" value="1"/>
</dbReference>
<keyword evidence="2" id="KW-0949">S-adenosyl-L-methionine</keyword>
<evidence type="ECO:0000259" key="3">
    <source>
        <dbReference type="Pfam" id="PF13649"/>
    </source>
</evidence>
<evidence type="ECO:0000256" key="1">
    <source>
        <dbReference type="PIRSR" id="PIRSR018249-1"/>
    </source>
</evidence>
<feature type="binding site" evidence="2">
    <location>
        <position position="182"/>
    </location>
    <ligand>
        <name>S-adenosyl-L-methionine</name>
        <dbReference type="ChEBI" id="CHEBI:59789"/>
    </ligand>
</feature>
<gene>
    <name evidence="5" type="ORF">SAMN02982929_03296</name>
    <name evidence="6" type="ORF">SAMN05216506_101538</name>
</gene>
<dbReference type="InterPro" id="IPR041698">
    <property type="entry name" value="Methyltransf_25"/>
</dbReference>
<evidence type="ECO:0000313" key="7">
    <source>
        <dbReference type="Proteomes" id="UP000199690"/>
    </source>
</evidence>
<evidence type="ECO:0000259" key="4">
    <source>
        <dbReference type="Pfam" id="PF21302"/>
    </source>
</evidence>
<evidence type="ECO:0000313" key="8">
    <source>
        <dbReference type="Proteomes" id="UP000236729"/>
    </source>
</evidence>
<dbReference type="InterPro" id="IPR029063">
    <property type="entry name" value="SAM-dependent_MTases_sf"/>
</dbReference>
<reference evidence="7 8" key="2">
    <citation type="submission" date="2016-10" db="EMBL/GenBank/DDBJ databases">
        <authorList>
            <person name="Varghese N."/>
            <person name="Submissions S."/>
        </authorList>
    </citation>
    <scope>NUCLEOTIDE SEQUENCE [LARGE SCALE GENOMIC DNA]</scope>
    <source>
        <strain evidence="8">ATCC 20501</strain>
        <strain evidence="6 7">CGMCC 4.3529</strain>
    </source>
</reference>
<dbReference type="InterPro" id="IPR016718">
    <property type="entry name" value="rRNA_m1G-MeTrfase_A_prd"/>
</dbReference>
<keyword evidence="5" id="KW-0489">Methyltransferase</keyword>
<accession>A0A1H6CBI2</accession>
<dbReference type="Pfam" id="PF13649">
    <property type="entry name" value="Methyltransf_25"/>
    <property type="match status" value="1"/>
</dbReference>
<dbReference type="RefSeq" id="WP_093345606.1">
    <property type="nucleotide sequence ID" value="NZ_FNVB01000004.1"/>
</dbReference>
<dbReference type="InterPro" id="IPR048647">
    <property type="entry name" value="RlmA_N"/>
</dbReference>
<dbReference type="Proteomes" id="UP000199690">
    <property type="component" value="Unassembled WGS sequence"/>
</dbReference>
<dbReference type="SUPFAM" id="SSF53335">
    <property type="entry name" value="S-adenosyl-L-methionine-dependent methyltransferases"/>
    <property type="match status" value="1"/>
</dbReference>
<dbReference type="Proteomes" id="UP000236729">
    <property type="component" value="Unassembled WGS sequence"/>
</dbReference>
<sequence length="285" mass="29959">MLDDVVAVLACPHCGADLDRTGNSLRCAANHVFDVARQGYVSLLPGGTKVAGDTAAMVAARADFLAAGHYAPIADAAAEALSGVEGCVVDIGAGTGYYLARALEGSERIGLALDVSKYAARRAAKAHPRMGAAVADAWQTLPVRTGAASAVLNVFAPRNAAEMHRVLRPDGRLVVVVPNGDHLADLVSALGLLKVDERKQERLTEQLADHFELIEQRTCEFRLSLAEPEAEAVVAMGPSAWHADPEALRARIAALPKPLAPTASVTIASYRPFPQVAARERFAGS</sequence>
<keyword evidence="1" id="KW-0479">Metal-binding</keyword>
<dbReference type="GO" id="GO:0008168">
    <property type="term" value="F:methyltransferase activity"/>
    <property type="evidence" value="ECO:0007669"/>
    <property type="project" value="UniProtKB-KW"/>
</dbReference>
<keyword evidence="5" id="KW-0808">Transferase</keyword>
<organism evidence="5 8">
    <name type="scientific">Saccharopolyspora kobensis</name>
    <dbReference type="NCBI Taxonomy" id="146035"/>
    <lineage>
        <taxon>Bacteria</taxon>
        <taxon>Bacillati</taxon>
        <taxon>Actinomycetota</taxon>
        <taxon>Actinomycetes</taxon>
        <taxon>Pseudonocardiales</taxon>
        <taxon>Pseudonocardiaceae</taxon>
        <taxon>Saccharopolyspora</taxon>
    </lineage>
</organism>
<feature type="binding site" evidence="2">
    <location>
        <begin position="95"/>
        <end position="96"/>
    </location>
    <ligand>
        <name>S-adenosyl-L-methionine</name>
        <dbReference type="ChEBI" id="CHEBI:59789"/>
    </ligand>
</feature>
<dbReference type="SMR" id="A0A1H6CBI2"/>
<accession>A0A1I1INJ7</accession>
<dbReference type="AlphaFoldDB" id="A0A1H6CBI2"/>
<evidence type="ECO:0000313" key="6">
    <source>
        <dbReference type="EMBL" id="SFC34810.1"/>
    </source>
</evidence>
<protein>
    <submittedName>
        <fullName evidence="5">23S rRNA m(1)G-748 methyltransferase</fullName>
    </submittedName>
</protein>
<feature type="binding site" evidence="1">
    <location>
        <position position="27"/>
    </location>
    <ligand>
        <name>Zn(2+)</name>
        <dbReference type="ChEBI" id="CHEBI:29105"/>
    </ligand>
</feature>
<feature type="domain" description="23S rRNA (guanine(745)-N(1))-methyltransferase N-terminal" evidence="4">
    <location>
        <begin position="10"/>
        <end position="49"/>
    </location>
</feature>
<keyword evidence="1" id="KW-0862">Zinc</keyword>
<feature type="binding site" evidence="1">
    <location>
        <position position="31"/>
    </location>
    <ligand>
        <name>Zn(2+)</name>
        <dbReference type="ChEBI" id="CHEBI:29105"/>
    </ligand>
</feature>
<name>A0A1H6CBI2_9PSEU</name>
<evidence type="ECO:0000256" key="2">
    <source>
        <dbReference type="PIRSR" id="PIRSR018249-2"/>
    </source>
</evidence>
<reference evidence="5" key="1">
    <citation type="submission" date="2016-10" db="EMBL/GenBank/DDBJ databases">
        <authorList>
            <person name="de Groot N.N."/>
        </authorList>
    </citation>
    <scope>NUCLEOTIDE SEQUENCE [LARGE SCALE GENOMIC DNA]</scope>
    <source>
        <strain evidence="5">ATCC 20501</strain>
    </source>
</reference>